<sequence>MQFSNWLARYPEVSTNDLLDEYDFIIVGMKSIPPSEMQLNATLTDGNMSLQEAAQQAVS</sequence>
<gene>
    <name evidence="1" type="ORF">EWM64_g730</name>
</gene>
<keyword evidence="2" id="KW-1185">Reference proteome</keyword>
<dbReference type="AlphaFoldDB" id="A0A4Z0A9R6"/>
<name>A0A4Z0A9R6_9AGAM</name>
<proteinExistence type="predicted"/>
<evidence type="ECO:0000313" key="1">
    <source>
        <dbReference type="EMBL" id="TFY83280.1"/>
    </source>
</evidence>
<reference evidence="1 2" key="1">
    <citation type="submission" date="2019-02" db="EMBL/GenBank/DDBJ databases">
        <title>Genome sequencing of the rare red list fungi Hericium alpestre (H. flagellum).</title>
        <authorList>
            <person name="Buettner E."/>
            <person name="Kellner H."/>
        </authorList>
    </citation>
    <scope>NUCLEOTIDE SEQUENCE [LARGE SCALE GENOMIC DNA]</scope>
    <source>
        <strain evidence="1 2">DSM 108284</strain>
    </source>
</reference>
<dbReference type="Proteomes" id="UP000298061">
    <property type="component" value="Unassembled WGS sequence"/>
</dbReference>
<dbReference type="EMBL" id="SFCI01000039">
    <property type="protein sequence ID" value="TFY83280.1"/>
    <property type="molecule type" value="Genomic_DNA"/>
</dbReference>
<organism evidence="1 2">
    <name type="scientific">Hericium alpestre</name>
    <dbReference type="NCBI Taxonomy" id="135208"/>
    <lineage>
        <taxon>Eukaryota</taxon>
        <taxon>Fungi</taxon>
        <taxon>Dikarya</taxon>
        <taxon>Basidiomycota</taxon>
        <taxon>Agaricomycotina</taxon>
        <taxon>Agaricomycetes</taxon>
        <taxon>Russulales</taxon>
        <taxon>Hericiaceae</taxon>
        <taxon>Hericium</taxon>
    </lineage>
</organism>
<evidence type="ECO:0000313" key="2">
    <source>
        <dbReference type="Proteomes" id="UP000298061"/>
    </source>
</evidence>
<protein>
    <submittedName>
        <fullName evidence="1">Uncharacterized protein</fullName>
    </submittedName>
</protein>
<comment type="caution">
    <text evidence="1">The sequence shown here is derived from an EMBL/GenBank/DDBJ whole genome shotgun (WGS) entry which is preliminary data.</text>
</comment>
<accession>A0A4Z0A9R6</accession>